<reference evidence="2 3" key="1">
    <citation type="submission" date="2024-05" db="EMBL/GenBank/DDBJ databases">
        <authorList>
            <person name="Duchaud E."/>
        </authorList>
    </citation>
    <scope>NUCLEOTIDE SEQUENCE [LARGE SCALE GENOMIC DNA]</scope>
    <source>
        <strain evidence="2">Ena-SAMPLE-TAB-13-05-2024-13:56:06:370-140305</strain>
    </source>
</reference>
<dbReference type="RefSeq" id="WP_348738399.1">
    <property type="nucleotide sequence ID" value="NZ_CAXJRC010000019.1"/>
</dbReference>
<comment type="caution">
    <text evidence="2">The sequence shown here is derived from an EMBL/GenBank/DDBJ whole genome shotgun (WGS) entry which is preliminary data.</text>
</comment>
<sequence length="117" mass="13105">MKDTLICYGAGIGIPKLIFEVKIAISDYDGAAAITSCLKDVSMRIGMEEGIGVFVGIGIITYQLTSYLISHYYKDKIERDRLELKLKDIDAVQAQIDTYLISKPLRKKLKSNYLVPN</sequence>
<evidence type="ECO:0000256" key="1">
    <source>
        <dbReference type="SAM" id="Phobius"/>
    </source>
</evidence>
<keyword evidence="3" id="KW-1185">Reference proteome</keyword>
<keyword evidence="1" id="KW-1133">Transmembrane helix</keyword>
<proteinExistence type="predicted"/>
<name>A0ABM9PLT0_9FLAO</name>
<protein>
    <submittedName>
        <fullName evidence="2">Uncharacterized protein</fullName>
    </submittedName>
</protein>
<gene>
    <name evidence="2" type="ORF">T190115A13A_270013</name>
</gene>
<evidence type="ECO:0000313" key="2">
    <source>
        <dbReference type="EMBL" id="CAL2106656.1"/>
    </source>
</evidence>
<evidence type="ECO:0000313" key="3">
    <source>
        <dbReference type="Proteomes" id="UP001497602"/>
    </source>
</evidence>
<keyword evidence="1" id="KW-0472">Membrane</keyword>
<feature type="transmembrane region" description="Helical" evidence="1">
    <location>
        <begin position="51"/>
        <end position="69"/>
    </location>
</feature>
<accession>A0ABM9PLT0</accession>
<organism evidence="2 3">
    <name type="scientific">Tenacibaculum vairaonense</name>
    <dbReference type="NCBI Taxonomy" id="3137860"/>
    <lineage>
        <taxon>Bacteria</taxon>
        <taxon>Pseudomonadati</taxon>
        <taxon>Bacteroidota</taxon>
        <taxon>Flavobacteriia</taxon>
        <taxon>Flavobacteriales</taxon>
        <taxon>Flavobacteriaceae</taxon>
        <taxon>Tenacibaculum</taxon>
    </lineage>
</organism>
<keyword evidence="1" id="KW-0812">Transmembrane</keyword>
<dbReference type="Proteomes" id="UP001497602">
    <property type="component" value="Unassembled WGS sequence"/>
</dbReference>
<dbReference type="EMBL" id="CAXJRC010000019">
    <property type="protein sequence ID" value="CAL2106656.1"/>
    <property type="molecule type" value="Genomic_DNA"/>
</dbReference>